<dbReference type="EMBL" id="KI396602">
    <property type="protein sequence ID" value="ERM97123.1"/>
    <property type="molecule type" value="Genomic_DNA"/>
</dbReference>
<reference evidence="2" key="1">
    <citation type="journal article" date="2013" name="Science">
        <title>The Amborella genome and the evolution of flowering plants.</title>
        <authorList>
            <consortium name="Amborella Genome Project"/>
        </authorList>
    </citation>
    <scope>NUCLEOTIDE SEQUENCE [LARGE SCALE GENOMIC DNA]</scope>
</reference>
<accession>W1NNA6</accession>
<dbReference type="Gramene" id="ERM97123">
    <property type="protein sequence ID" value="ERM97123"/>
    <property type="gene ID" value="AMTR_s00126p00069040"/>
</dbReference>
<sequence>MRLELVVPLENVCGEVSCPASSCGRRCCLAPKPQPNMKELARPAHVMTLETKKRPTEPVR</sequence>
<protein>
    <submittedName>
        <fullName evidence="1">Uncharacterized protein</fullName>
    </submittedName>
</protein>
<dbReference type="HOGENOM" id="CLU_2944792_0_0_1"/>
<name>W1NNA6_AMBTC</name>
<gene>
    <name evidence="1" type="ORF">AMTR_s00126p00069040</name>
</gene>
<evidence type="ECO:0000313" key="1">
    <source>
        <dbReference type="EMBL" id="ERM97123.1"/>
    </source>
</evidence>
<organism evidence="1 2">
    <name type="scientific">Amborella trichopoda</name>
    <dbReference type="NCBI Taxonomy" id="13333"/>
    <lineage>
        <taxon>Eukaryota</taxon>
        <taxon>Viridiplantae</taxon>
        <taxon>Streptophyta</taxon>
        <taxon>Embryophyta</taxon>
        <taxon>Tracheophyta</taxon>
        <taxon>Spermatophyta</taxon>
        <taxon>Magnoliopsida</taxon>
        <taxon>Amborellales</taxon>
        <taxon>Amborellaceae</taxon>
        <taxon>Amborella</taxon>
    </lineage>
</organism>
<dbReference type="AlphaFoldDB" id="W1NNA6"/>
<evidence type="ECO:0000313" key="2">
    <source>
        <dbReference type="Proteomes" id="UP000017836"/>
    </source>
</evidence>
<dbReference type="Proteomes" id="UP000017836">
    <property type="component" value="Unassembled WGS sequence"/>
</dbReference>
<proteinExistence type="predicted"/>
<keyword evidence="2" id="KW-1185">Reference proteome</keyword>